<evidence type="ECO:0000313" key="2">
    <source>
        <dbReference type="Proteomes" id="UP001199750"/>
    </source>
</evidence>
<sequence>MRIIISLLVIVFSLHSCKEIPITPLNITKSLTLIGEKQVTNNSFGYSITKDSLLIMIAYGDADEKFIHVYDTAFNFKFSVGNKGKLFSEFNMPQFFNTNFIDCHDSIIHIFDINLLQEKYFNLTKFIQNPQPEKEIKGRYLPTKLYFTDNLNILNDSTFVGRSIDMNYGSFFIYNSRSKEKKWIKFNHKFRYPDKKYEDQSYLNSICVHPQKKKIIVAYRYFDLIQLYDDEGKLLQEHCFSKIQKPLLSTVASGMAPEASFYNLSICGTNKYCYILRANKTGIQLQNQPQKLSGQLIVMDWSGNIKNIYPCPELLYSICVDANDTYLFATIDNYNDLEYSFIRKYKL</sequence>
<dbReference type="SUPFAM" id="SSF50969">
    <property type="entry name" value="YVTN repeat-like/Quinoprotein amine dehydrogenase"/>
    <property type="match status" value="1"/>
</dbReference>
<accession>A0AAW5C320</accession>
<dbReference type="Proteomes" id="UP001199750">
    <property type="component" value="Unassembled WGS sequence"/>
</dbReference>
<comment type="caution">
    <text evidence="1">The sequence shown here is derived from an EMBL/GenBank/DDBJ whole genome shotgun (WGS) entry which is preliminary data.</text>
</comment>
<dbReference type="AlphaFoldDB" id="A0AAW5C320"/>
<dbReference type="InterPro" id="IPR011044">
    <property type="entry name" value="Quino_amine_DH_bsu"/>
</dbReference>
<organism evidence="1 2">
    <name type="scientific">Odoribacter splanchnicus</name>
    <dbReference type="NCBI Taxonomy" id="28118"/>
    <lineage>
        <taxon>Bacteria</taxon>
        <taxon>Pseudomonadati</taxon>
        <taxon>Bacteroidota</taxon>
        <taxon>Bacteroidia</taxon>
        <taxon>Bacteroidales</taxon>
        <taxon>Odoribacteraceae</taxon>
        <taxon>Odoribacter</taxon>
    </lineage>
</organism>
<dbReference type="RefSeq" id="WP_147347631.1">
    <property type="nucleotide sequence ID" value="NZ_BAABYK010000001.1"/>
</dbReference>
<evidence type="ECO:0000313" key="1">
    <source>
        <dbReference type="EMBL" id="MCG4958250.1"/>
    </source>
</evidence>
<name>A0AAW5C320_9BACT</name>
<proteinExistence type="predicted"/>
<protein>
    <submittedName>
        <fullName evidence="1">TolB-like 6-bladed beta-propeller domain-containing protein</fullName>
    </submittedName>
</protein>
<reference evidence="1" key="1">
    <citation type="submission" date="2022-01" db="EMBL/GenBank/DDBJ databases">
        <title>Collection of gut derived symbiotic bacterial strains cultured from healthy donors.</title>
        <authorList>
            <person name="Lin H."/>
            <person name="Kohout C."/>
            <person name="Waligurski E."/>
            <person name="Pamer E.G."/>
        </authorList>
    </citation>
    <scope>NUCLEOTIDE SEQUENCE</scope>
    <source>
        <strain evidence="1">DFI.1.149</strain>
    </source>
</reference>
<gene>
    <name evidence="1" type="ORF">L0P03_00050</name>
</gene>
<dbReference type="EMBL" id="JAKNDN010000001">
    <property type="protein sequence ID" value="MCG4958250.1"/>
    <property type="molecule type" value="Genomic_DNA"/>
</dbReference>